<name>A0A8C2LK57_CRIGR</name>
<feature type="compositionally biased region" description="Basic and acidic residues" evidence="1">
    <location>
        <begin position="1"/>
        <end position="11"/>
    </location>
</feature>
<evidence type="ECO:0000313" key="3">
    <source>
        <dbReference type="Proteomes" id="UP000694386"/>
    </source>
</evidence>
<dbReference type="Ensembl" id="ENSCGRT00001006982.1">
    <property type="protein sequence ID" value="ENSCGRP00001004636.1"/>
    <property type="gene ID" value="ENSCGRG00001005927.1"/>
</dbReference>
<feature type="region of interest" description="Disordered" evidence="1">
    <location>
        <begin position="1"/>
        <end position="26"/>
    </location>
</feature>
<sequence>MPKKKEQEAKGMPRGPWRTSAMRSSSLCCAPPLPPALLSLPPPPLPSSMLPTAPLPLCKPSLARRPALAEAAPAIFVPGGPVARTRLAGEGIPAGKLCLSWLDKYFEVSLNFPSVRYRHLFLCTLSQS</sequence>
<reference evidence="2" key="2">
    <citation type="submission" date="2025-09" db="UniProtKB">
        <authorList>
            <consortium name="Ensembl"/>
        </authorList>
    </citation>
    <scope>IDENTIFICATION</scope>
</reference>
<reference evidence="2" key="1">
    <citation type="submission" date="2025-08" db="UniProtKB">
        <authorList>
            <consortium name="Ensembl"/>
        </authorList>
    </citation>
    <scope>IDENTIFICATION</scope>
</reference>
<evidence type="ECO:0000313" key="2">
    <source>
        <dbReference type="Ensembl" id="ENSCGRP00001004636.1"/>
    </source>
</evidence>
<dbReference type="AlphaFoldDB" id="A0A8C2LK57"/>
<dbReference type="Proteomes" id="UP000694386">
    <property type="component" value="Unplaced"/>
</dbReference>
<accession>A0A8C2LK57</accession>
<proteinExistence type="predicted"/>
<organism evidence="2 3">
    <name type="scientific">Cricetulus griseus</name>
    <name type="common">Chinese hamster</name>
    <name type="synonym">Cricetulus barabensis griseus</name>
    <dbReference type="NCBI Taxonomy" id="10029"/>
    <lineage>
        <taxon>Eukaryota</taxon>
        <taxon>Metazoa</taxon>
        <taxon>Chordata</taxon>
        <taxon>Craniata</taxon>
        <taxon>Vertebrata</taxon>
        <taxon>Euteleostomi</taxon>
        <taxon>Mammalia</taxon>
        <taxon>Eutheria</taxon>
        <taxon>Euarchontoglires</taxon>
        <taxon>Glires</taxon>
        <taxon>Rodentia</taxon>
        <taxon>Myomorpha</taxon>
        <taxon>Muroidea</taxon>
        <taxon>Cricetidae</taxon>
        <taxon>Cricetinae</taxon>
        <taxon>Cricetulus</taxon>
    </lineage>
</organism>
<protein>
    <submittedName>
        <fullName evidence="2">Uncharacterized protein</fullName>
    </submittedName>
</protein>
<evidence type="ECO:0000256" key="1">
    <source>
        <dbReference type="SAM" id="MobiDB-lite"/>
    </source>
</evidence>